<dbReference type="PaxDb" id="55529-EKX55170"/>
<evidence type="ECO:0000313" key="4">
    <source>
        <dbReference type="Proteomes" id="UP000011087"/>
    </source>
</evidence>
<dbReference type="KEGG" id="gtt:GUITHDRAFT_149720"/>
<keyword evidence="4" id="KW-1185">Reference proteome</keyword>
<evidence type="ECO:0000313" key="2">
    <source>
        <dbReference type="EMBL" id="EKX55170.1"/>
    </source>
</evidence>
<feature type="region of interest" description="Disordered" evidence="1">
    <location>
        <begin position="62"/>
        <end position="99"/>
    </location>
</feature>
<organism evidence="2">
    <name type="scientific">Guillardia theta (strain CCMP2712)</name>
    <name type="common">Cryptophyte</name>
    <dbReference type="NCBI Taxonomy" id="905079"/>
    <lineage>
        <taxon>Eukaryota</taxon>
        <taxon>Cryptophyceae</taxon>
        <taxon>Pyrenomonadales</taxon>
        <taxon>Geminigeraceae</taxon>
        <taxon>Guillardia</taxon>
    </lineage>
</organism>
<reference evidence="3" key="3">
    <citation type="submission" date="2015-06" db="UniProtKB">
        <authorList>
            <consortium name="EnsemblProtists"/>
        </authorList>
    </citation>
    <scope>IDENTIFICATION</scope>
</reference>
<dbReference type="GeneID" id="17311997"/>
<dbReference type="RefSeq" id="XP_005842150.1">
    <property type="nucleotide sequence ID" value="XM_005842093.1"/>
</dbReference>
<name>L1K3W6_GUITC</name>
<dbReference type="HOGENOM" id="CLU_1535375_0_0_1"/>
<accession>L1K3W6</accession>
<gene>
    <name evidence="2" type="ORF">GUITHDRAFT_149720</name>
</gene>
<sequence length="175" mass="19197">MQGASSQSAASKLERQKRNLGIAGAKEGLLELASLTSSGMSSIREQRSKIQLASLHMRYSCENSSDRDGRSHGLLQRHCSKKSMHANETPRGINGDDRSTSYNNPMQSPLPLVQQTLPVSICISRQPTLQASDEGEHDEALCVSGTQQQLRSRRQGDEFSNSVPTCIEPRFCPIV</sequence>
<reference evidence="4" key="2">
    <citation type="submission" date="2012-11" db="EMBL/GenBank/DDBJ databases">
        <authorList>
            <person name="Kuo A."/>
            <person name="Curtis B.A."/>
            <person name="Tanifuji G."/>
            <person name="Burki F."/>
            <person name="Gruber A."/>
            <person name="Irimia M."/>
            <person name="Maruyama S."/>
            <person name="Arias M.C."/>
            <person name="Ball S.G."/>
            <person name="Gile G.H."/>
            <person name="Hirakawa Y."/>
            <person name="Hopkins J.F."/>
            <person name="Rensing S.A."/>
            <person name="Schmutz J."/>
            <person name="Symeonidi A."/>
            <person name="Elias M."/>
            <person name="Eveleigh R.J."/>
            <person name="Herman E.K."/>
            <person name="Klute M.J."/>
            <person name="Nakayama T."/>
            <person name="Obornik M."/>
            <person name="Reyes-Prieto A."/>
            <person name="Armbrust E.V."/>
            <person name="Aves S.J."/>
            <person name="Beiko R.G."/>
            <person name="Coutinho P."/>
            <person name="Dacks J.B."/>
            <person name="Durnford D.G."/>
            <person name="Fast N.M."/>
            <person name="Green B.R."/>
            <person name="Grisdale C."/>
            <person name="Hempe F."/>
            <person name="Henrissat B."/>
            <person name="Hoppner M.P."/>
            <person name="Ishida K.-I."/>
            <person name="Kim E."/>
            <person name="Koreny L."/>
            <person name="Kroth P.G."/>
            <person name="Liu Y."/>
            <person name="Malik S.-B."/>
            <person name="Maier U.G."/>
            <person name="McRose D."/>
            <person name="Mock T."/>
            <person name="Neilson J.A."/>
            <person name="Onodera N.T."/>
            <person name="Poole A.M."/>
            <person name="Pritham E.J."/>
            <person name="Richards T.A."/>
            <person name="Rocap G."/>
            <person name="Roy S.W."/>
            <person name="Sarai C."/>
            <person name="Schaack S."/>
            <person name="Shirato S."/>
            <person name="Slamovits C.H."/>
            <person name="Spencer D.F."/>
            <person name="Suzuki S."/>
            <person name="Worden A.Z."/>
            <person name="Zauner S."/>
            <person name="Barry K."/>
            <person name="Bell C."/>
            <person name="Bharti A.K."/>
            <person name="Crow J.A."/>
            <person name="Grimwood J."/>
            <person name="Kramer R."/>
            <person name="Lindquist E."/>
            <person name="Lucas S."/>
            <person name="Salamov A."/>
            <person name="McFadden G.I."/>
            <person name="Lane C.E."/>
            <person name="Keeling P.J."/>
            <person name="Gray M.W."/>
            <person name="Grigoriev I.V."/>
            <person name="Archibald J.M."/>
        </authorList>
    </citation>
    <scope>NUCLEOTIDE SEQUENCE</scope>
    <source>
        <strain evidence="4">CCMP2712</strain>
    </source>
</reference>
<reference evidence="2 4" key="1">
    <citation type="journal article" date="2012" name="Nature">
        <title>Algal genomes reveal evolutionary mosaicism and the fate of nucleomorphs.</title>
        <authorList>
            <consortium name="DOE Joint Genome Institute"/>
            <person name="Curtis B.A."/>
            <person name="Tanifuji G."/>
            <person name="Burki F."/>
            <person name="Gruber A."/>
            <person name="Irimia M."/>
            <person name="Maruyama S."/>
            <person name="Arias M.C."/>
            <person name="Ball S.G."/>
            <person name="Gile G.H."/>
            <person name="Hirakawa Y."/>
            <person name="Hopkins J.F."/>
            <person name="Kuo A."/>
            <person name="Rensing S.A."/>
            <person name="Schmutz J."/>
            <person name="Symeonidi A."/>
            <person name="Elias M."/>
            <person name="Eveleigh R.J."/>
            <person name="Herman E.K."/>
            <person name="Klute M.J."/>
            <person name="Nakayama T."/>
            <person name="Obornik M."/>
            <person name="Reyes-Prieto A."/>
            <person name="Armbrust E.V."/>
            <person name="Aves S.J."/>
            <person name="Beiko R.G."/>
            <person name="Coutinho P."/>
            <person name="Dacks J.B."/>
            <person name="Durnford D.G."/>
            <person name="Fast N.M."/>
            <person name="Green B.R."/>
            <person name="Grisdale C.J."/>
            <person name="Hempel F."/>
            <person name="Henrissat B."/>
            <person name="Hoppner M.P."/>
            <person name="Ishida K."/>
            <person name="Kim E."/>
            <person name="Koreny L."/>
            <person name="Kroth P.G."/>
            <person name="Liu Y."/>
            <person name="Malik S.B."/>
            <person name="Maier U.G."/>
            <person name="McRose D."/>
            <person name="Mock T."/>
            <person name="Neilson J.A."/>
            <person name="Onodera N.T."/>
            <person name="Poole A.M."/>
            <person name="Pritham E.J."/>
            <person name="Richards T.A."/>
            <person name="Rocap G."/>
            <person name="Roy S.W."/>
            <person name="Sarai C."/>
            <person name="Schaack S."/>
            <person name="Shirato S."/>
            <person name="Slamovits C.H."/>
            <person name="Spencer D.F."/>
            <person name="Suzuki S."/>
            <person name="Worden A.Z."/>
            <person name="Zauner S."/>
            <person name="Barry K."/>
            <person name="Bell C."/>
            <person name="Bharti A.K."/>
            <person name="Crow J.A."/>
            <person name="Grimwood J."/>
            <person name="Kramer R."/>
            <person name="Lindquist E."/>
            <person name="Lucas S."/>
            <person name="Salamov A."/>
            <person name="McFadden G.I."/>
            <person name="Lane C.E."/>
            <person name="Keeling P.J."/>
            <person name="Gray M.W."/>
            <person name="Grigoriev I.V."/>
            <person name="Archibald J.M."/>
        </authorList>
    </citation>
    <scope>NUCLEOTIDE SEQUENCE</scope>
    <source>
        <strain evidence="2 4">CCMP2712</strain>
    </source>
</reference>
<evidence type="ECO:0000256" key="1">
    <source>
        <dbReference type="SAM" id="MobiDB-lite"/>
    </source>
</evidence>
<proteinExistence type="predicted"/>
<dbReference type="EnsemblProtists" id="EKX55170">
    <property type="protein sequence ID" value="EKX55170"/>
    <property type="gene ID" value="GUITHDRAFT_149720"/>
</dbReference>
<dbReference type="AlphaFoldDB" id="L1K3W6"/>
<evidence type="ECO:0000313" key="3">
    <source>
        <dbReference type="EnsemblProtists" id="EKX55170"/>
    </source>
</evidence>
<dbReference type="Proteomes" id="UP000011087">
    <property type="component" value="Unassembled WGS sequence"/>
</dbReference>
<protein>
    <submittedName>
        <fullName evidence="2 3">Uncharacterized protein</fullName>
    </submittedName>
</protein>
<dbReference type="EMBL" id="JH992965">
    <property type="protein sequence ID" value="EKX55170.1"/>
    <property type="molecule type" value="Genomic_DNA"/>
</dbReference>